<protein>
    <recommendedName>
        <fullName evidence="3">Alkaline phosphatase family protein</fullName>
    </recommendedName>
</protein>
<dbReference type="Proteomes" id="UP000638648">
    <property type="component" value="Unassembled WGS sequence"/>
</dbReference>
<proteinExistence type="predicted"/>
<gene>
    <name evidence="1" type="ORF">HEB94_007361</name>
</gene>
<dbReference type="GO" id="GO:0016787">
    <property type="term" value="F:hydrolase activity"/>
    <property type="evidence" value="ECO:0007669"/>
    <property type="project" value="UniProtKB-ARBA"/>
</dbReference>
<dbReference type="PANTHER" id="PTHR10151">
    <property type="entry name" value="ECTONUCLEOTIDE PYROPHOSPHATASE/PHOSPHODIESTERASE"/>
    <property type="match status" value="1"/>
</dbReference>
<evidence type="ECO:0000313" key="2">
    <source>
        <dbReference type="Proteomes" id="UP000638648"/>
    </source>
</evidence>
<organism evidence="1 2">
    <name type="scientific">Actinopolymorpha pittospori</name>
    <dbReference type="NCBI Taxonomy" id="648752"/>
    <lineage>
        <taxon>Bacteria</taxon>
        <taxon>Bacillati</taxon>
        <taxon>Actinomycetota</taxon>
        <taxon>Actinomycetes</taxon>
        <taxon>Propionibacteriales</taxon>
        <taxon>Actinopolymorphaceae</taxon>
        <taxon>Actinopolymorpha</taxon>
    </lineage>
</organism>
<dbReference type="RefSeq" id="WP_337918128.1">
    <property type="nucleotide sequence ID" value="NZ_BAABJL010000095.1"/>
</dbReference>
<dbReference type="InterPro" id="IPR017850">
    <property type="entry name" value="Alkaline_phosphatase_core_sf"/>
</dbReference>
<dbReference type="EMBL" id="JADBEM010000001">
    <property type="protein sequence ID" value="MBE1610513.1"/>
    <property type="molecule type" value="Genomic_DNA"/>
</dbReference>
<dbReference type="AlphaFoldDB" id="A0A927N591"/>
<comment type="caution">
    <text evidence="1">The sequence shown here is derived from an EMBL/GenBank/DDBJ whole genome shotgun (WGS) entry which is preliminary data.</text>
</comment>
<reference evidence="1" key="1">
    <citation type="submission" date="2020-10" db="EMBL/GenBank/DDBJ databases">
        <title>Sequencing the genomes of 1000 actinobacteria strains.</title>
        <authorList>
            <person name="Klenk H.-P."/>
        </authorList>
    </citation>
    <scope>NUCLEOTIDE SEQUENCE</scope>
    <source>
        <strain evidence="1">DSM 45354</strain>
    </source>
</reference>
<dbReference type="Pfam" id="PF01663">
    <property type="entry name" value="Phosphodiest"/>
    <property type="match status" value="1"/>
</dbReference>
<evidence type="ECO:0008006" key="3">
    <source>
        <dbReference type="Google" id="ProtNLM"/>
    </source>
</evidence>
<keyword evidence="2" id="KW-1185">Reference proteome</keyword>
<accession>A0A927N591</accession>
<dbReference type="InterPro" id="IPR002591">
    <property type="entry name" value="Phosphodiest/P_Trfase"/>
</dbReference>
<evidence type="ECO:0000313" key="1">
    <source>
        <dbReference type="EMBL" id="MBE1610513.1"/>
    </source>
</evidence>
<name>A0A927N591_9ACTN</name>
<dbReference type="SUPFAM" id="SSF53649">
    <property type="entry name" value="Alkaline phosphatase-like"/>
    <property type="match status" value="1"/>
</dbReference>
<sequence length="373" mass="39669">MPDGLVLPRYGSGALCDVVPSILGALGLEGERNVLGLPEANRYVVLLIDGLGWNLLHRHAADAPYLSSLAATRDPVTVGVPSTTSTSLVSLGTGLPPGVHGVVGYTIAIPGTDRLLNTLRWDTTVEPLLWQPYPTAFERAENAGVAVSMVARKAFRGSGVTVAGLRGGDYVPADSAGQLTAGAVEASQRGSRSLVYAYEGDLDWTGHREGVNGPAWRHQLAAIDHLAQRLRGALPADAVLVLTGDHGMVDVPLGRRVDVDSDPALRSGVYLVGGDPRLRYLYTEAGATDDVVAAWRNRVGDDAIVVPRDDAVERGWFGTVEDRVLPRLGDVIIASREDFAVECAREFPMESTMLGWHGSLTADEMLVPLLVAD</sequence>
<dbReference type="Gene3D" id="3.40.720.10">
    <property type="entry name" value="Alkaline Phosphatase, subunit A"/>
    <property type="match status" value="1"/>
</dbReference>
<dbReference type="PANTHER" id="PTHR10151:SF120">
    <property type="entry name" value="BIS(5'-ADENOSYL)-TRIPHOSPHATASE"/>
    <property type="match status" value="1"/>
</dbReference>